<reference evidence="1 2" key="1">
    <citation type="submission" date="2016-03" db="EMBL/GenBank/DDBJ databases">
        <authorList>
            <person name="Ploux O."/>
        </authorList>
    </citation>
    <scope>NUCLEOTIDE SEQUENCE [LARGE SCALE GENOMIC DNA]</scope>
    <source>
        <strain evidence="1 2">R-45370</strain>
    </source>
</reference>
<dbReference type="OrthoDB" id="9757546at2"/>
<evidence type="ECO:0008006" key="3">
    <source>
        <dbReference type="Google" id="ProtNLM"/>
    </source>
</evidence>
<accession>A0A177NTH1</accession>
<organism evidence="1 2">
    <name type="scientific">Methylomonas lenta</name>
    <dbReference type="NCBI Taxonomy" id="980561"/>
    <lineage>
        <taxon>Bacteria</taxon>
        <taxon>Pseudomonadati</taxon>
        <taxon>Pseudomonadota</taxon>
        <taxon>Gammaproteobacteria</taxon>
        <taxon>Methylococcales</taxon>
        <taxon>Methylococcaceae</taxon>
        <taxon>Methylomonas</taxon>
    </lineage>
</organism>
<dbReference type="AlphaFoldDB" id="A0A177NTH1"/>
<dbReference type="STRING" id="980561.A1359_20315"/>
<protein>
    <recommendedName>
        <fullName evidence="3">Copper oxidase</fullName>
    </recommendedName>
</protein>
<dbReference type="PANTHER" id="PTHR48267">
    <property type="entry name" value="CUPREDOXIN SUPERFAMILY PROTEIN"/>
    <property type="match status" value="1"/>
</dbReference>
<comment type="caution">
    <text evidence="1">The sequence shown here is derived from an EMBL/GenBank/DDBJ whole genome shotgun (WGS) entry which is preliminary data.</text>
</comment>
<dbReference type="RefSeq" id="WP_066977278.1">
    <property type="nucleotide sequence ID" value="NZ_LUUI01000028.1"/>
</dbReference>
<dbReference type="PANTHER" id="PTHR48267:SF1">
    <property type="entry name" value="BILIRUBIN OXIDASE"/>
    <property type="match status" value="1"/>
</dbReference>
<gene>
    <name evidence="1" type="ORF">A1359_20315</name>
</gene>
<dbReference type="Proteomes" id="UP000078476">
    <property type="component" value="Unassembled WGS sequence"/>
</dbReference>
<evidence type="ECO:0000313" key="2">
    <source>
        <dbReference type="Proteomes" id="UP000078476"/>
    </source>
</evidence>
<keyword evidence="2" id="KW-1185">Reference proteome</keyword>
<sequence length="600" mass="67048">MYEDELPLTSLKKIKLSNNQDITIEIQKCRARLKSGVDPAQPNVWCYRTYPATTAVLNNYLGPILNVQQGQPCKINWVNTLSADMSGDKQELPPINGPSSRPGMEGMMMNAPVGVVTHLHGARIKHFSDGWPLDPIGFVNNPHGYPENRQLPYPNDQRATMLWYHDHAMDNTSPNVHAGLAGLYFIRDESDTDIFDLLGGKYEIPLVLQDHVLTADATAFDYDAGLPASDPADQTTKRPEFLGDKIFVNGRVHPHCHLERRVYRLRLLNGSNARTYALALQNPDDSSWHTDRLTVIGTDGGLMTKSVHLAKDGYLVIAPSERRDILLDLTGLKNISTLRLVNLAIASLFRNDSVEGIFTYSLPRDGSPDDGSNSVLPKNSRTAANFALSQANVLEFRLLFLFDRHKHSDLYEDVDEVLANYACGDGFTYNRNLNTLQACMPVARNRLVLLMNNALQDPPVLPDINWGHVQMWEMADGVGSSNWDFPFAVDLTSSNPTAGSPVASQQYKIARSTFFDPGMMPMPPVPGHYPPLAQPTIRAKAGSYERWYVANITNQPLGSADPLAVPDMHPFHVHLVNFIVTRRWRQKSGWTLRIAKQKYI</sequence>
<dbReference type="InterPro" id="IPR008972">
    <property type="entry name" value="Cupredoxin"/>
</dbReference>
<dbReference type="SUPFAM" id="SSF49503">
    <property type="entry name" value="Cupredoxins"/>
    <property type="match status" value="3"/>
</dbReference>
<dbReference type="Gene3D" id="2.60.40.420">
    <property type="entry name" value="Cupredoxins - blue copper proteins"/>
    <property type="match status" value="3"/>
</dbReference>
<dbReference type="EMBL" id="LUUI01000028">
    <property type="protein sequence ID" value="OAI20834.1"/>
    <property type="molecule type" value="Genomic_DNA"/>
</dbReference>
<proteinExistence type="predicted"/>
<dbReference type="InterPro" id="IPR045087">
    <property type="entry name" value="Cu-oxidase_fam"/>
</dbReference>
<name>A0A177NTH1_9GAMM</name>
<evidence type="ECO:0000313" key="1">
    <source>
        <dbReference type="EMBL" id="OAI20834.1"/>
    </source>
</evidence>